<keyword evidence="2" id="KW-1185">Reference proteome</keyword>
<dbReference type="EMBL" id="FWXH01000016">
    <property type="protein sequence ID" value="SMC27282.1"/>
    <property type="molecule type" value="Genomic_DNA"/>
</dbReference>
<proteinExistence type="predicted"/>
<sequence>MKSYNLKTGDRVRFNLKAPYTKEDLKYGCDSRVNGMTGIIQCIWDIKEPCVIKLDTPLVYDNNKKVYEYWDFTYNMVKISEETHPINFEKAWNELKNYLNSEHYLLQNSSEKDIVANSKLYEIDEIIEQVEHIEHSVQCK</sequence>
<name>A0A1W1XTU7_9CLOT</name>
<dbReference type="Proteomes" id="UP000192468">
    <property type="component" value="Unassembled WGS sequence"/>
</dbReference>
<evidence type="ECO:0000313" key="2">
    <source>
        <dbReference type="Proteomes" id="UP000192468"/>
    </source>
</evidence>
<dbReference type="OrthoDB" id="2971941at2"/>
<organism evidence="1 2">
    <name type="scientific">Clostridium acidisoli DSM 12555</name>
    <dbReference type="NCBI Taxonomy" id="1121291"/>
    <lineage>
        <taxon>Bacteria</taxon>
        <taxon>Bacillati</taxon>
        <taxon>Bacillota</taxon>
        <taxon>Clostridia</taxon>
        <taxon>Eubacteriales</taxon>
        <taxon>Clostridiaceae</taxon>
        <taxon>Clostridium</taxon>
    </lineage>
</organism>
<gene>
    <name evidence="1" type="ORF">SAMN02745134_03117</name>
</gene>
<accession>A0A1W1XTU7</accession>
<reference evidence="1 2" key="1">
    <citation type="submission" date="2017-04" db="EMBL/GenBank/DDBJ databases">
        <authorList>
            <person name="Afonso C.L."/>
            <person name="Miller P.J."/>
            <person name="Scott M.A."/>
            <person name="Spackman E."/>
            <person name="Goraichik I."/>
            <person name="Dimitrov K.M."/>
            <person name="Suarez D.L."/>
            <person name="Swayne D.E."/>
        </authorList>
    </citation>
    <scope>NUCLEOTIDE SEQUENCE [LARGE SCALE GENOMIC DNA]</scope>
    <source>
        <strain evidence="1 2">DSM 12555</strain>
    </source>
</reference>
<evidence type="ECO:0000313" key="1">
    <source>
        <dbReference type="EMBL" id="SMC27282.1"/>
    </source>
</evidence>
<dbReference type="AlphaFoldDB" id="A0A1W1XTU7"/>
<dbReference type="RefSeq" id="WP_084117043.1">
    <property type="nucleotide sequence ID" value="NZ_FWXH01000016.1"/>
</dbReference>
<protein>
    <submittedName>
        <fullName evidence="1">Uncharacterized protein</fullName>
    </submittedName>
</protein>